<dbReference type="GO" id="GO:0016787">
    <property type="term" value="F:hydrolase activity"/>
    <property type="evidence" value="ECO:0007669"/>
    <property type="project" value="UniProtKB-KW"/>
</dbReference>
<reference evidence="8 9" key="1">
    <citation type="submission" date="2020-02" db="EMBL/GenBank/DDBJ databases">
        <title>Comparative genomics of sulfur disproportionating microorganisms.</title>
        <authorList>
            <person name="Ward L.M."/>
            <person name="Bertran E."/>
            <person name="Johnston D.T."/>
        </authorList>
    </citation>
    <scope>NUCLEOTIDE SEQUENCE [LARGE SCALE GENOMIC DNA]</scope>
    <source>
        <strain evidence="8 9">DSM 3696</strain>
    </source>
</reference>
<comment type="caution">
    <text evidence="8">The sequence shown here is derived from an EMBL/GenBank/DDBJ whole genome shotgun (WGS) entry which is preliminary data.</text>
</comment>
<keyword evidence="2" id="KW-0540">Nuclease</keyword>
<dbReference type="Proteomes" id="UP000469724">
    <property type="component" value="Unassembled WGS sequence"/>
</dbReference>
<evidence type="ECO:0000313" key="9">
    <source>
        <dbReference type="Proteomes" id="UP000469724"/>
    </source>
</evidence>
<dbReference type="Pfam" id="PF08340">
    <property type="entry name" value="YicC-like_C"/>
    <property type="match status" value="1"/>
</dbReference>
<feature type="domain" description="Endoribonuclease YicC-like C-terminal" evidence="7">
    <location>
        <begin position="175"/>
        <end position="293"/>
    </location>
</feature>
<evidence type="ECO:0000256" key="4">
    <source>
        <dbReference type="ARBA" id="ARBA00022801"/>
    </source>
</evidence>
<evidence type="ECO:0000256" key="5">
    <source>
        <dbReference type="ARBA" id="ARBA00035648"/>
    </source>
</evidence>
<dbReference type="InterPro" id="IPR013527">
    <property type="entry name" value="YicC-like_N"/>
</dbReference>
<dbReference type="EMBL" id="JAAGRQ010000087">
    <property type="protein sequence ID" value="NDY58259.1"/>
    <property type="molecule type" value="Genomic_DNA"/>
</dbReference>
<gene>
    <name evidence="8" type="ORF">G3N56_16115</name>
</gene>
<evidence type="ECO:0000259" key="7">
    <source>
        <dbReference type="Pfam" id="PF08340"/>
    </source>
</evidence>
<proteinExistence type="inferred from homology"/>
<feature type="domain" description="Endoribonuclease YicC-like N-terminal" evidence="6">
    <location>
        <begin position="3"/>
        <end position="155"/>
    </location>
</feature>
<evidence type="ECO:0000256" key="3">
    <source>
        <dbReference type="ARBA" id="ARBA00022759"/>
    </source>
</evidence>
<dbReference type="NCBIfam" id="TIGR00255">
    <property type="entry name" value="YicC/YloC family endoribonuclease"/>
    <property type="match status" value="1"/>
</dbReference>
<dbReference type="GO" id="GO:0004521">
    <property type="term" value="F:RNA endonuclease activity"/>
    <property type="evidence" value="ECO:0007669"/>
    <property type="project" value="InterPro"/>
</dbReference>
<name>A0A7K3NSP4_9BACT</name>
<keyword evidence="9" id="KW-1185">Reference proteome</keyword>
<dbReference type="InterPro" id="IPR013551">
    <property type="entry name" value="YicC-like_C"/>
</dbReference>
<accession>A0A7K3NSP4</accession>
<comment type="similarity">
    <text evidence="5">Belongs to the YicC/YloC family.</text>
</comment>
<keyword evidence="4" id="KW-0378">Hydrolase</keyword>
<dbReference type="RefSeq" id="WP_163303333.1">
    <property type="nucleotide sequence ID" value="NZ_JAAGRQ010000087.1"/>
</dbReference>
<sequence length="293" mass="33058">MPKSMTGFGRSRLENDAFTQTWEVRGINSRFLDLKWRLPLFLRCRETQLEKVVREYATRGRIEIHLHFQSPRPEIQHISLNRPVALAMFDQLAALAAERGASFSPDVNRLLSVSALWQEDLDEPDPALVAALSEGLRAALADFSESRAKEGQCLAKDIVARLGSMDAWCADLARLAPGVKQERTDALLARIRTAMDKAGAEVSEDRLLQETAILADRLDVSEELTRLAEHLKRLRRLLADGGEMGKKLDFLIQETFREINTCGNKAQSMDISRLVVDFKAELEKCREQAQNIE</sequence>
<protein>
    <submittedName>
        <fullName evidence="8">YicC family protein</fullName>
    </submittedName>
</protein>
<evidence type="ECO:0000313" key="8">
    <source>
        <dbReference type="EMBL" id="NDY58259.1"/>
    </source>
</evidence>
<dbReference type="Pfam" id="PF03755">
    <property type="entry name" value="YicC-like_N"/>
    <property type="match status" value="1"/>
</dbReference>
<organism evidence="8 9">
    <name type="scientific">Desulfolutivibrio sulfodismutans</name>
    <dbReference type="NCBI Taxonomy" id="63561"/>
    <lineage>
        <taxon>Bacteria</taxon>
        <taxon>Pseudomonadati</taxon>
        <taxon>Thermodesulfobacteriota</taxon>
        <taxon>Desulfovibrionia</taxon>
        <taxon>Desulfovibrionales</taxon>
        <taxon>Desulfovibrionaceae</taxon>
        <taxon>Desulfolutivibrio</taxon>
    </lineage>
</organism>
<dbReference type="PANTHER" id="PTHR30636:SF3">
    <property type="entry name" value="UPF0701 PROTEIN YICC"/>
    <property type="match status" value="1"/>
</dbReference>
<evidence type="ECO:0000256" key="2">
    <source>
        <dbReference type="ARBA" id="ARBA00022722"/>
    </source>
</evidence>
<keyword evidence="3" id="KW-0255">Endonuclease</keyword>
<evidence type="ECO:0000256" key="1">
    <source>
        <dbReference type="ARBA" id="ARBA00001968"/>
    </source>
</evidence>
<dbReference type="InterPro" id="IPR005229">
    <property type="entry name" value="YicC/YloC-like"/>
</dbReference>
<evidence type="ECO:0000259" key="6">
    <source>
        <dbReference type="Pfam" id="PF03755"/>
    </source>
</evidence>
<dbReference type="PANTHER" id="PTHR30636">
    <property type="entry name" value="UPF0701 PROTEIN YICC"/>
    <property type="match status" value="1"/>
</dbReference>
<dbReference type="AlphaFoldDB" id="A0A7K3NSP4"/>
<comment type="cofactor">
    <cofactor evidence="1">
        <name>a divalent metal cation</name>
        <dbReference type="ChEBI" id="CHEBI:60240"/>
    </cofactor>
</comment>